<protein>
    <submittedName>
        <fullName evidence="1">Acylneuraminate cytidylyltransferase family protein</fullName>
    </submittedName>
</protein>
<dbReference type="RefSeq" id="WP_268614090.1">
    <property type="nucleotide sequence ID" value="NZ_JAMDMX010000016.1"/>
</dbReference>
<proteinExistence type="predicted"/>
<keyword evidence="2" id="KW-1185">Reference proteome</keyword>
<name>A0ABT4G8P2_9BACL</name>
<dbReference type="CDD" id="cd02513">
    <property type="entry name" value="CMP-NeuAc_Synthase"/>
    <property type="match status" value="1"/>
</dbReference>
<dbReference type="SUPFAM" id="SSF53448">
    <property type="entry name" value="Nucleotide-diphospho-sugar transferases"/>
    <property type="match status" value="1"/>
</dbReference>
<keyword evidence="1" id="KW-0808">Transferase</keyword>
<dbReference type="InterPro" id="IPR050793">
    <property type="entry name" value="CMP-NeuNAc_synthase"/>
</dbReference>
<reference evidence="1 2" key="1">
    <citation type="submission" date="2022-05" db="EMBL/GenBank/DDBJ databases">
        <title>Genome Sequencing of Bee-Associated Microbes.</title>
        <authorList>
            <person name="Dunlap C."/>
        </authorList>
    </citation>
    <scope>NUCLEOTIDE SEQUENCE [LARGE SCALE GENOMIC DNA]</scope>
    <source>
        <strain evidence="1 2">NRRL B-14421</strain>
    </source>
</reference>
<dbReference type="InterPro" id="IPR003329">
    <property type="entry name" value="Cytidylyl_trans"/>
</dbReference>
<dbReference type="InterPro" id="IPR029044">
    <property type="entry name" value="Nucleotide-diphossugar_trans"/>
</dbReference>
<dbReference type="PANTHER" id="PTHR21485">
    <property type="entry name" value="HAD SUPERFAMILY MEMBERS CMAS AND KDSC"/>
    <property type="match status" value="1"/>
</dbReference>
<gene>
    <name evidence="1" type="ORF">M5X19_06530</name>
</gene>
<sequence>MTRILCTICARAGSKGVRNKNIKDIAGKPLIAYSIEQAILSGLFDKIAVSSDSEEILSVAKSYGANYLIKRPDTLASDTAPKIPAIQHALRESETIFGESFEVIVDLDATSPLRNADDIRACVELLQSRQVSNVITGCTAKRSPYFNLVEVNNQGFVSLSKKLQNPVFRRQDAPKCYDLNASIYVWKRDILFKDNNSVFNHDTLLYEMPEERSVDIDNELDFEFVEFLLKRAYL</sequence>
<dbReference type="Gene3D" id="3.90.550.10">
    <property type="entry name" value="Spore Coat Polysaccharide Biosynthesis Protein SpsA, Chain A"/>
    <property type="match status" value="1"/>
</dbReference>
<evidence type="ECO:0000313" key="1">
    <source>
        <dbReference type="EMBL" id="MCY9692557.1"/>
    </source>
</evidence>
<evidence type="ECO:0000313" key="2">
    <source>
        <dbReference type="Proteomes" id="UP001527099"/>
    </source>
</evidence>
<keyword evidence="1" id="KW-0548">Nucleotidyltransferase</keyword>
<comment type="caution">
    <text evidence="1">The sequence shown here is derived from an EMBL/GenBank/DDBJ whole genome shotgun (WGS) entry which is preliminary data.</text>
</comment>
<dbReference type="Pfam" id="PF02348">
    <property type="entry name" value="CTP_transf_3"/>
    <property type="match status" value="1"/>
</dbReference>
<organism evidence="1 2">
    <name type="scientific">Paenibacillus alginolyticus</name>
    <dbReference type="NCBI Taxonomy" id="59839"/>
    <lineage>
        <taxon>Bacteria</taxon>
        <taxon>Bacillati</taxon>
        <taxon>Bacillota</taxon>
        <taxon>Bacilli</taxon>
        <taxon>Bacillales</taxon>
        <taxon>Paenibacillaceae</taxon>
        <taxon>Paenibacillus</taxon>
    </lineage>
</organism>
<dbReference type="EMBL" id="JAMDMX010000016">
    <property type="protein sequence ID" value="MCY9692557.1"/>
    <property type="molecule type" value="Genomic_DNA"/>
</dbReference>
<dbReference type="GO" id="GO:0016779">
    <property type="term" value="F:nucleotidyltransferase activity"/>
    <property type="evidence" value="ECO:0007669"/>
    <property type="project" value="UniProtKB-KW"/>
</dbReference>
<accession>A0ABT4G8P2</accession>
<dbReference type="Proteomes" id="UP001527099">
    <property type="component" value="Unassembled WGS sequence"/>
</dbReference>
<dbReference type="PANTHER" id="PTHR21485:SF6">
    <property type="entry name" value="N-ACYLNEURAMINATE CYTIDYLYLTRANSFERASE-RELATED"/>
    <property type="match status" value="1"/>
</dbReference>